<gene>
    <name evidence="1" type="ORF">Taro_011502</name>
</gene>
<dbReference type="EMBL" id="NMUH01000432">
    <property type="protein sequence ID" value="MQL79080.1"/>
    <property type="molecule type" value="Genomic_DNA"/>
</dbReference>
<reference evidence="1" key="1">
    <citation type="submission" date="2017-07" db="EMBL/GenBank/DDBJ databases">
        <title>Taro Niue Genome Assembly and Annotation.</title>
        <authorList>
            <person name="Atibalentja N."/>
            <person name="Keating K."/>
            <person name="Fields C.J."/>
        </authorList>
    </citation>
    <scope>NUCLEOTIDE SEQUENCE</scope>
    <source>
        <strain evidence="1">Niue_2</strain>
        <tissue evidence="1">Leaf</tissue>
    </source>
</reference>
<protein>
    <submittedName>
        <fullName evidence="1">Uncharacterized protein</fullName>
    </submittedName>
</protein>
<keyword evidence="2" id="KW-1185">Reference proteome</keyword>
<name>A0A843UAV3_COLES</name>
<organism evidence="1 2">
    <name type="scientific">Colocasia esculenta</name>
    <name type="common">Wild taro</name>
    <name type="synonym">Arum esculentum</name>
    <dbReference type="NCBI Taxonomy" id="4460"/>
    <lineage>
        <taxon>Eukaryota</taxon>
        <taxon>Viridiplantae</taxon>
        <taxon>Streptophyta</taxon>
        <taxon>Embryophyta</taxon>
        <taxon>Tracheophyta</taxon>
        <taxon>Spermatophyta</taxon>
        <taxon>Magnoliopsida</taxon>
        <taxon>Liliopsida</taxon>
        <taxon>Araceae</taxon>
        <taxon>Aroideae</taxon>
        <taxon>Colocasieae</taxon>
        <taxon>Colocasia</taxon>
    </lineage>
</organism>
<comment type="caution">
    <text evidence="1">The sequence shown here is derived from an EMBL/GenBank/DDBJ whole genome shotgun (WGS) entry which is preliminary data.</text>
</comment>
<sequence length="27" mass="2894">MQNWSGSVDTSSGSVDTVLQIQGKKIK</sequence>
<evidence type="ECO:0000313" key="2">
    <source>
        <dbReference type="Proteomes" id="UP000652761"/>
    </source>
</evidence>
<proteinExistence type="predicted"/>
<dbReference type="AlphaFoldDB" id="A0A843UAV3"/>
<accession>A0A843UAV3</accession>
<evidence type="ECO:0000313" key="1">
    <source>
        <dbReference type="EMBL" id="MQL79080.1"/>
    </source>
</evidence>
<dbReference type="Proteomes" id="UP000652761">
    <property type="component" value="Unassembled WGS sequence"/>
</dbReference>